<evidence type="ECO:0000313" key="1">
    <source>
        <dbReference type="EMBL" id="KAG2891191.1"/>
    </source>
</evidence>
<evidence type="ECO:0000313" key="3">
    <source>
        <dbReference type="EMBL" id="RAW34769.1"/>
    </source>
</evidence>
<reference evidence="1" key="2">
    <citation type="submission" date="2018-10" db="EMBL/GenBank/DDBJ databases">
        <title>Effector identification in a new, highly contiguous assembly of the strawberry crown rot pathogen Phytophthora cactorum.</title>
        <authorList>
            <person name="Armitage A.D."/>
            <person name="Nellist C.F."/>
            <person name="Bates H."/>
            <person name="Vickerstaff R.J."/>
            <person name="Harrison R.J."/>
        </authorList>
    </citation>
    <scope>NUCLEOTIDE SEQUENCE</scope>
    <source>
        <strain evidence="1">4032</strain>
        <strain evidence="2">P415</strain>
    </source>
</reference>
<dbReference type="Proteomes" id="UP000697107">
    <property type="component" value="Unassembled WGS sequence"/>
</dbReference>
<dbReference type="AlphaFoldDB" id="A0A329SDN7"/>
<dbReference type="Proteomes" id="UP000251314">
    <property type="component" value="Unassembled WGS sequence"/>
</dbReference>
<evidence type="ECO:0000313" key="2">
    <source>
        <dbReference type="EMBL" id="KAG2962551.1"/>
    </source>
</evidence>
<keyword evidence="4" id="KW-1185">Reference proteome</keyword>
<evidence type="ECO:0000313" key="4">
    <source>
        <dbReference type="Proteomes" id="UP000251314"/>
    </source>
</evidence>
<dbReference type="EMBL" id="RCML01001444">
    <property type="protein sequence ID" value="KAG2962551.1"/>
    <property type="molecule type" value="Genomic_DNA"/>
</dbReference>
<dbReference type="VEuPathDB" id="FungiDB:PC110_g8920"/>
<dbReference type="OrthoDB" id="113102at2759"/>
<accession>A0A329SDN7</accession>
<dbReference type="EMBL" id="MJFZ01000190">
    <property type="protein sequence ID" value="RAW34769.1"/>
    <property type="molecule type" value="Genomic_DNA"/>
</dbReference>
<dbReference type="Proteomes" id="UP000774804">
    <property type="component" value="Unassembled WGS sequence"/>
</dbReference>
<dbReference type="EMBL" id="RCMI01001078">
    <property type="protein sequence ID" value="KAG2891191.1"/>
    <property type="molecule type" value="Genomic_DNA"/>
</dbReference>
<organism evidence="3 4">
    <name type="scientific">Phytophthora cactorum</name>
    <dbReference type="NCBI Taxonomy" id="29920"/>
    <lineage>
        <taxon>Eukaryota</taxon>
        <taxon>Sar</taxon>
        <taxon>Stramenopiles</taxon>
        <taxon>Oomycota</taxon>
        <taxon>Peronosporomycetes</taxon>
        <taxon>Peronosporales</taxon>
        <taxon>Peronosporaceae</taxon>
        <taxon>Phytophthora</taxon>
    </lineage>
</organism>
<protein>
    <submittedName>
        <fullName evidence="3">Uncharacterized protein</fullName>
    </submittedName>
</protein>
<sequence>MFNHTLPSGFADEMLIQQLVHKIWSAIEKCYGLNTASGVVELVQRFEAIAASDIKSVSHLFLQLKAA</sequence>
<name>A0A329SDN7_9STRA</name>
<gene>
    <name evidence="3" type="ORF">PC110_g8920</name>
    <name evidence="1" type="ORF">PC115_g19282</name>
    <name evidence="2" type="ORF">PC118_g21367</name>
</gene>
<reference evidence="3 4" key="1">
    <citation type="submission" date="2018-01" db="EMBL/GenBank/DDBJ databases">
        <title>Draft genome of the strawberry crown rot pathogen Phytophthora cactorum.</title>
        <authorList>
            <person name="Armitage A.D."/>
            <person name="Lysoe E."/>
            <person name="Nellist C.F."/>
            <person name="Harrison R.J."/>
            <person name="Brurberg M.B."/>
        </authorList>
    </citation>
    <scope>NUCLEOTIDE SEQUENCE [LARGE SCALE GENOMIC DNA]</scope>
    <source>
        <strain evidence="3 4">10300</strain>
    </source>
</reference>
<comment type="caution">
    <text evidence="3">The sequence shown here is derived from an EMBL/GenBank/DDBJ whole genome shotgun (WGS) entry which is preliminary data.</text>
</comment>
<proteinExistence type="predicted"/>